<sequence>MSLNIRPYRSEDLSDLEYEVRIGSVSENSYRKIMILKFIGVYGFGSRGNSDARYMSAIGKAVLEAWRPDGLVIDLSDMQYDWGDELDLVFDVGSEISRYRPFPLALTVGPKSEEAVRTLLLGVGCEDGIESAGWVFRSVEEGWDYIASQFAT</sequence>
<accession>A0ABW8HZB7</accession>
<name>A0ABW8HZB7_9BACL</name>
<comment type="caution">
    <text evidence="1">The sequence shown here is derived from an EMBL/GenBank/DDBJ whole genome shotgun (WGS) entry which is preliminary data.</text>
</comment>
<dbReference type="Proteomes" id="UP001618531">
    <property type="component" value="Unassembled WGS sequence"/>
</dbReference>
<protein>
    <submittedName>
        <fullName evidence="1">Uncharacterized protein</fullName>
    </submittedName>
</protein>
<dbReference type="EMBL" id="JBIYSL010000004">
    <property type="protein sequence ID" value="MFK0524588.1"/>
    <property type="molecule type" value="Genomic_DNA"/>
</dbReference>
<keyword evidence="2" id="KW-1185">Reference proteome</keyword>
<gene>
    <name evidence="1" type="ORF">ACINKY_20525</name>
</gene>
<organism evidence="1 2">
    <name type="scientific">Paenibacillus illinoisensis</name>
    <dbReference type="NCBI Taxonomy" id="59845"/>
    <lineage>
        <taxon>Bacteria</taxon>
        <taxon>Bacillati</taxon>
        <taxon>Bacillota</taxon>
        <taxon>Bacilli</taxon>
        <taxon>Bacillales</taxon>
        <taxon>Paenibacillaceae</taxon>
        <taxon>Paenibacillus</taxon>
    </lineage>
</organism>
<evidence type="ECO:0000313" key="2">
    <source>
        <dbReference type="Proteomes" id="UP001618531"/>
    </source>
</evidence>
<dbReference type="RefSeq" id="WP_402877100.1">
    <property type="nucleotide sequence ID" value="NZ_JBIYSL010000004.1"/>
</dbReference>
<evidence type="ECO:0000313" key="1">
    <source>
        <dbReference type="EMBL" id="MFK0524588.1"/>
    </source>
</evidence>
<reference evidence="1 2" key="1">
    <citation type="submission" date="2024-11" db="EMBL/GenBank/DDBJ databases">
        <title>Identification and Characterization of a Novel Fosfomycin Bacillithiol Transferase FosB8 in Paenibacillus illinoisensis.</title>
        <authorList>
            <person name="Lu W."/>
        </authorList>
    </citation>
    <scope>NUCLEOTIDE SEQUENCE [LARGE SCALE GENOMIC DNA]</scope>
    <source>
        <strain evidence="1 2">WP77</strain>
    </source>
</reference>
<proteinExistence type="predicted"/>